<proteinExistence type="predicted"/>
<feature type="transmembrane region" description="Helical" evidence="1">
    <location>
        <begin position="109"/>
        <end position="130"/>
    </location>
</feature>
<feature type="transmembrane region" description="Helical" evidence="1">
    <location>
        <begin position="203"/>
        <end position="225"/>
    </location>
</feature>
<organism evidence="2 3">
    <name type="scientific">Mycena indigotica</name>
    <dbReference type="NCBI Taxonomy" id="2126181"/>
    <lineage>
        <taxon>Eukaryota</taxon>
        <taxon>Fungi</taxon>
        <taxon>Dikarya</taxon>
        <taxon>Basidiomycota</taxon>
        <taxon>Agaricomycotina</taxon>
        <taxon>Agaricomycetes</taxon>
        <taxon>Agaricomycetidae</taxon>
        <taxon>Agaricales</taxon>
        <taxon>Marasmiineae</taxon>
        <taxon>Mycenaceae</taxon>
        <taxon>Mycena</taxon>
    </lineage>
</organism>
<accession>A0A8H6SRQ7</accession>
<name>A0A8H6SRQ7_9AGAR</name>
<dbReference type="GeneID" id="59345565"/>
<evidence type="ECO:0000313" key="2">
    <source>
        <dbReference type="EMBL" id="KAF7303998.1"/>
    </source>
</evidence>
<protein>
    <submittedName>
        <fullName evidence="2">Zn(2)-C6 fungal-type domain-containing protein</fullName>
    </submittedName>
</protein>
<feature type="transmembrane region" description="Helical" evidence="1">
    <location>
        <begin position="162"/>
        <end position="183"/>
    </location>
</feature>
<evidence type="ECO:0000256" key="1">
    <source>
        <dbReference type="SAM" id="Phobius"/>
    </source>
</evidence>
<feature type="transmembrane region" description="Helical" evidence="1">
    <location>
        <begin position="28"/>
        <end position="48"/>
    </location>
</feature>
<keyword evidence="3" id="KW-1185">Reference proteome</keyword>
<dbReference type="EMBL" id="JACAZF010000005">
    <property type="protein sequence ID" value="KAF7303998.1"/>
    <property type="molecule type" value="Genomic_DNA"/>
</dbReference>
<keyword evidence="1" id="KW-0812">Transmembrane</keyword>
<feature type="transmembrane region" description="Helical" evidence="1">
    <location>
        <begin position="69"/>
        <end position="89"/>
    </location>
</feature>
<reference evidence="2" key="1">
    <citation type="submission" date="2020-05" db="EMBL/GenBank/DDBJ databases">
        <title>Mycena genomes resolve the evolution of fungal bioluminescence.</title>
        <authorList>
            <person name="Tsai I.J."/>
        </authorList>
    </citation>
    <scope>NUCLEOTIDE SEQUENCE</scope>
    <source>
        <strain evidence="2">171206Taipei</strain>
    </source>
</reference>
<dbReference type="Proteomes" id="UP000636479">
    <property type="component" value="Unassembled WGS sequence"/>
</dbReference>
<comment type="caution">
    <text evidence="2">The sequence shown here is derived from an EMBL/GenBank/DDBJ whole genome shotgun (WGS) entry which is preliminary data.</text>
</comment>
<sequence length="291" mass="30935">MCTGVAIAALNASSPATPSPIGQESSSVWIATLEIWVGTLLYGAYCVLFARATQILLRRIQIFERQAPLFLAIAVLFLLSTAQTFVLTVKAAVVTNGLPPMPLAPVNAASLLVYVSSCLCSDALLIYRCLVIWDSKYLVVTPSVVLLICSTFFGYMQHLRTFQILSLTTAISVTLLTLGRVIWAGYRRRALLDTALRRRYVGAGAAILESGAVYAVSVSIHFAFFTARSRAGPVVFAAVAQIVGIAPTLIVVRAGLPPAPGVAPVSRVDLRSLPPKRSTSTVESGGLATPV</sequence>
<gene>
    <name evidence="2" type="ORF">MIND_00631000</name>
</gene>
<keyword evidence="1" id="KW-1133">Transmembrane helix</keyword>
<feature type="transmembrane region" description="Helical" evidence="1">
    <location>
        <begin position="137"/>
        <end position="156"/>
    </location>
</feature>
<dbReference type="RefSeq" id="XP_037220970.1">
    <property type="nucleotide sequence ID" value="XM_037363049.1"/>
</dbReference>
<evidence type="ECO:0000313" key="3">
    <source>
        <dbReference type="Proteomes" id="UP000636479"/>
    </source>
</evidence>
<keyword evidence="1" id="KW-0472">Membrane</keyword>
<feature type="transmembrane region" description="Helical" evidence="1">
    <location>
        <begin position="231"/>
        <end position="252"/>
    </location>
</feature>
<dbReference type="AlphaFoldDB" id="A0A8H6SRQ7"/>
<dbReference type="OrthoDB" id="3024701at2759"/>